<dbReference type="EMBL" id="MTSM01000013">
    <property type="protein sequence ID" value="OPX55122.1"/>
    <property type="molecule type" value="Genomic_DNA"/>
</dbReference>
<comment type="caution">
    <text evidence="1">The sequence shown here is derived from an EMBL/GenBank/DDBJ whole genome shotgun (WGS) entry which is preliminary data.</text>
</comment>
<reference evidence="1 2" key="1">
    <citation type="submission" date="2017-01" db="EMBL/GenBank/DDBJ databases">
        <title>Genome Sequencing of a Marine Spirillum, Oceanospirillum multiglobuliferum ATCC 33336, from Japan.</title>
        <authorList>
            <person name="Carney J.G."/>
            <person name="Trachtenberg A.M."/>
            <person name="Rheaume B.A."/>
            <person name="Linnane J.D."/>
            <person name="Pitts N.L."/>
            <person name="Mykles D.L."/>
            <person name="Maclea K.S."/>
        </authorList>
    </citation>
    <scope>NUCLEOTIDE SEQUENCE [LARGE SCALE GENOMIC DNA]</scope>
    <source>
        <strain evidence="1 2">ATCC 33336</strain>
    </source>
</reference>
<keyword evidence="2" id="KW-1185">Reference proteome</keyword>
<organism evidence="1 2">
    <name type="scientific">Oceanospirillum multiglobuliferum</name>
    <dbReference type="NCBI Taxonomy" id="64969"/>
    <lineage>
        <taxon>Bacteria</taxon>
        <taxon>Pseudomonadati</taxon>
        <taxon>Pseudomonadota</taxon>
        <taxon>Gammaproteobacteria</taxon>
        <taxon>Oceanospirillales</taxon>
        <taxon>Oceanospirillaceae</taxon>
        <taxon>Oceanospirillum</taxon>
    </lineage>
</organism>
<gene>
    <name evidence="1" type="ORF">BTE48_10700</name>
</gene>
<dbReference type="AlphaFoldDB" id="A0A1V4T3E7"/>
<sequence length="98" mass="11109">MISFCLLCIALLNPVYAAKKEQKECEDYKAKIAADKLAKAFLGKKSEVFQQAIVLKRHHPSLQKEVASYIKADNQYYTMFSIVNSSCTAFFIKRAGPR</sequence>
<evidence type="ECO:0000313" key="1">
    <source>
        <dbReference type="EMBL" id="OPX55122.1"/>
    </source>
</evidence>
<evidence type="ECO:0000313" key="2">
    <source>
        <dbReference type="Proteomes" id="UP000191418"/>
    </source>
</evidence>
<accession>A0A1V4T3E7</accession>
<dbReference type="Proteomes" id="UP000191418">
    <property type="component" value="Unassembled WGS sequence"/>
</dbReference>
<name>A0A1V4T3E7_9GAMM</name>
<protein>
    <submittedName>
        <fullName evidence="1">Uncharacterized protein</fullName>
    </submittedName>
</protein>
<proteinExistence type="predicted"/>